<evidence type="ECO:0000256" key="8">
    <source>
        <dbReference type="SAM" id="MobiDB-lite"/>
    </source>
</evidence>
<keyword evidence="10" id="KW-0732">Signal</keyword>
<dbReference type="InterPro" id="IPR013783">
    <property type="entry name" value="Ig-like_fold"/>
</dbReference>
<evidence type="ECO:0000256" key="3">
    <source>
        <dbReference type="ARBA" id="ARBA00022741"/>
    </source>
</evidence>
<dbReference type="SMART" id="SM00060">
    <property type="entry name" value="FN3"/>
    <property type="match status" value="2"/>
</dbReference>
<reference evidence="13" key="1">
    <citation type="journal article" date="2017" name="bioRxiv">
        <title>Comparative analysis of the genomes of Stylophora pistillata and Acropora digitifera provides evidence for extensive differences between species of corals.</title>
        <authorList>
            <person name="Voolstra C.R."/>
            <person name="Li Y."/>
            <person name="Liew Y.J."/>
            <person name="Baumgarten S."/>
            <person name="Zoccola D."/>
            <person name="Flot J.-F."/>
            <person name="Tambutte S."/>
            <person name="Allemand D."/>
            <person name="Aranda M."/>
        </authorList>
    </citation>
    <scope>NUCLEOTIDE SEQUENCE [LARGE SCALE GENOMIC DNA]</scope>
</reference>
<dbReference type="EMBL" id="LSMT01000053">
    <property type="protein sequence ID" value="PFX30227.1"/>
    <property type="molecule type" value="Genomic_DNA"/>
</dbReference>
<dbReference type="OrthoDB" id="5977994at2759"/>
<dbReference type="GO" id="GO:0005886">
    <property type="term" value="C:plasma membrane"/>
    <property type="evidence" value="ECO:0007669"/>
    <property type="project" value="TreeGrafter"/>
</dbReference>
<organism evidence="12 13">
    <name type="scientific">Stylophora pistillata</name>
    <name type="common">Smooth cauliflower coral</name>
    <dbReference type="NCBI Taxonomy" id="50429"/>
    <lineage>
        <taxon>Eukaryota</taxon>
        <taxon>Metazoa</taxon>
        <taxon>Cnidaria</taxon>
        <taxon>Anthozoa</taxon>
        <taxon>Hexacorallia</taxon>
        <taxon>Scleractinia</taxon>
        <taxon>Astrocoeniina</taxon>
        <taxon>Pocilloporidae</taxon>
        <taxon>Stylophora</taxon>
    </lineage>
</organism>
<evidence type="ECO:0000256" key="1">
    <source>
        <dbReference type="ARBA" id="ARBA00004167"/>
    </source>
</evidence>
<evidence type="ECO:0000256" key="9">
    <source>
        <dbReference type="SAM" id="Phobius"/>
    </source>
</evidence>
<dbReference type="GO" id="GO:0005524">
    <property type="term" value="F:ATP binding"/>
    <property type="evidence" value="ECO:0007669"/>
    <property type="project" value="UniProtKB-KW"/>
</dbReference>
<feature type="transmembrane region" description="Helical" evidence="9">
    <location>
        <begin position="366"/>
        <end position="390"/>
    </location>
</feature>
<keyword evidence="7" id="KW-0675">Receptor</keyword>
<dbReference type="PANTHER" id="PTHR46877:SF14">
    <property type="entry name" value="RECEPTOR PROTEIN-TYROSINE KINASE"/>
    <property type="match status" value="1"/>
</dbReference>
<feature type="domain" description="Fibronectin type-III" evidence="11">
    <location>
        <begin position="238"/>
        <end position="349"/>
    </location>
</feature>
<dbReference type="SUPFAM" id="SSF49265">
    <property type="entry name" value="Fibronectin type III"/>
    <property type="match status" value="1"/>
</dbReference>
<keyword evidence="4" id="KW-0067">ATP-binding</keyword>
<accession>A0A2B4SNZ7</accession>
<keyword evidence="2 9" id="KW-0812">Transmembrane</keyword>
<dbReference type="Gene3D" id="2.60.40.10">
    <property type="entry name" value="Immunoglobulins"/>
    <property type="match status" value="2"/>
</dbReference>
<dbReference type="CDD" id="cd00063">
    <property type="entry name" value="FN3"/>
    <property type="match status" value="2"/>
</dbReference>
<evidence type="ECO:0000256" key="5">
    <source>
        <dbReference type="ARBA" id="ARBA00022989"/>
    </source>
</evidence>
<keyword evidence="6 9" id="KW-0472">Membrane</keyword>
<dbReference type="InterPro" id="IPR003961">
    <property type="entry name" value="FN3_dom"/>
</dbReference>
<keyword evidence="13" id="KW-1185">Reference proteome</keyword>
<keyword evidence="5 9" id="KW-1133">Transmembrane helix</keyword>
<evidence type="ECO:0000313" key="13">
    <source>
        <dbReference type="Proteomes" id="UP000225706"/>
    </source>
</evidence>
<dbReference type="PANTHER" id="PTHR46877">
    <property type="entry name" value="EPH RECEPTOR A5"/>
    <property type="match status" value="1"/>
</dbReference>
<protein>
    <submittedName>
        <fullName evidence="12">Neogenin</fullName>
    </submittedName>
</protein>
<sequence length="469" mass="53823">MAKLAVFSSIFCSIFLVFHIEAEINHTDVKIQSYCKGTFGLKDVDIIWKPLAQRNSSSLVKYRISYCPRVQGCIRPSSEQYRFGCMLNMTQLQLQKELQCRMTEESLFPFQFYYIVELRNSSGVFISHRLSCRLLSKVHCTRPQNLKAKAIGKRTISLSWRPAPFMGKYILCYKLWYAAAHENFNESLQMALGSESRTIDDLSPYTEYKFYIQCSLGCQRGWGLLDGPVTVRTLEDVPTQAPQFNNWSVSNTHEEKRDVTVVWQLPPLYTWNGVPNKFNIDYWQTTKRNDSSVPIPNSTKSLQINNSSATEATIRGLNRYVAYQTQISMCTAEGCGPKSVPWPLEGEEAKEIESHVVNRSLDSPDIWTVLAVVIGLVLLFVLIMAAIYYFRESRVRRQQPPLQERIQLDPPYHELENSASPARSSDYERIHTLEDHTDPQLINRDRDDSNFCALVRADLYSSTLSHSTS</sequence>
<comment type="subcellular location">
    <subcellularLocation>
        <location evidence="1">Membrane</location>
        <topology evidence="1">Single-pass membrane protein</topology>
    </subcellularLocation>
</comment>
<dbReference type="InterPro" id="IPR036116">
    <property type="entry name" value="FN3_sf"/>
</dbReference>
<proteinExistence type="predicted"/>
<evidence type="ECO:0000256" key="7">
    <source>
        <dbReference type="ARBA" id="ARBA00023170"/>
    </source>
</evidence>
<evidence type="ECO:0000256" key="2">
    <source>
        <dbReference type="ARBA" id="ARBA00022692"/>
    </source>
</evidence>
<gene>
    <name evidence="12" type="primary">Neo1</name>
    <name evidence="12" type="ORF">AWC38_SpisGene4956</name>
</gene>
<evidence type="ECO:0000256" key="10">
    <source>
        <dbReference type="SAM" id="SignalP"/>
    </source>
</evidence>
<keyword evidence="3" id="KW-0547">Nucleotide-binding</keyword>
<dbReference type="STRING" id="50429.A0A2B4SNZ7"/>
<feature type="chain" id="PRO_5012812354" evidence="10">
    <location>
        <begin position="23"/>
        <end position="469"/>
    </location>
</feature>
<dbReference type="PROSITE" id="PS50853">
    <property type="entry name" value="FN3"/>
    <property type="match status" value="2"/>
</dbReference>
<dbReference type="Proteomes" id="UP000225706">
    <property type="component" value="Unassembled WGS sequence"/>
</dbReference>
<feature type="domain" description="Fibronectin type-III" evidence="11">
    <location>
        <begin position="142"/>
        <end position="236"/>
    </location>
</feature>
<dbReference type="InterPro" id="IPR050449">
    <property type="entry name" value="Ephrin_rcpt_TKs"/>
</dbReference>
<feature type="region of interest" description="Disordered" evidence="8">
    <location>
        <begin position="401"/>
        <end position="425"/>
    </location>
</feature>
<dbReference type="Pfam" id="PF00041">
    <property type="entry name" value="fn3"/>
    <property type="match status" value="2"/>
</dbReference>
<evidence type="ECO:0000313" key="12">
    <source>
        <dbReference type="EMBL" id="PFX30227.1"/>
    </source>
</evidence>
<comment type="caution">
    <text evidence="12">The sequence shown here is derived from an EMBL/GenBank/DDBJ whole genome shotgun (WGS) entry which is preliminary data.</text>
</comment>
<evidence type="ECO:0000256" key="6">
    <source>
        <dbReference type="ARBA" id="ARBA00023136"/>
    </source>
</evidence>
<evidence type="ECO:0000256" key="4">
    <source>
        <dbReference type="ARBA" id="ARBA00022840"/>
    </source>
</evidence>
<name>A0A2B4SNZ7_STYPI</name>
<feature type="signal peptide" evidence="10">
    <location>
        <begin position="1"/>
        <end position="22"/>
    </location>
</feature>
<dbReference type="AlphaFoldDB" id="A0A2B4SNZ7"/>
<evidence type="ECO:0000259" key="11">
    <source>
        <dbReference type="PROSITE" id="PS50853"/>
    </source>
</evidence>